<gene>
    <name evidence="2" type="ORF">DXC39_32240</name>
</gene>
<comment type="caution">
    <text evidence="2">The sequence shown here is derived from an EMBL/GenBank/DDBJ whole genome shotgun (WGS) entry which is preliminary data.</text>
</comment>
<feature type="transmembrane region" description="Helical" evidence="1">
    <location>
        <begin position="45"/>
        <end position="68"/>
    </location>
</feature>
<dbReference type="Proteomes" id="UP000261257">
    <property type="component" value="Unassembled WGS sequence"/>
</dbReference>
<proteinExistence type="predicted"/>
<accession>A0A3E4TMJ4</accession>
<organism evidence="2 3">
    <name type="scientific">Hungatella hathewayi</name>
    <dbReference type="NCBI Taxonomy" id="154046"/>
    <lineage>
        <taxon>Bacteria</taxon>
        <taxon>Bacillati</taxon>
        <taxon>Bacillota</taxon>
        <taxon>Clostridia</taxon>
        <taxon>Lachnospirales</taxon>
        <taxon>Lachnospiraceae</taxon>
        <taxon>Hungatella</taxon>
    </lineage>
</organism>
<dbReference type="EMBL" id="QSSQ01000069">
    <property type="protein sequence ID" value="RGL92313.1"/>
    <property type="molecule type" value="Genomic_DNA"/>
</dbReference>
<evidence type="ECO:0000313" key="3">
    <source>
        <dbReference type="Proteomes" id="UP000261257"/>
    </source>
</evidence>
<protein>
    <submittedName>
        <fullName evidence="2">Uncharacterized protein</fullName>
    </submittedName>
</protein>
<keyword evidence="1" id="KW-0472">Membrane</keyword>
<keyword evidence="1" id="KW-0812">Transmembrane</keyword>
<sequence length="176" mass="20037">MRLEPSEEAMYRRMDLKDHLLIVILIMGFIASLSFFLLANPNSQVIGLGAIISSLAGMGVSGGGFLWLKQRIMPLTGCFLEIRSDSFAAVQPYKDNQYESCRIYYKEIELLIKDKAGSGFYIRILQPGESVIKGSQDKRRTMHISPFGYSEEEIETIYEVLKERVLQTATVYEYTE</sequence>
<name>A0A3E4TMJ4_9FIRM</name>
<reference evidence="2 3" key="1">
    <citation type="submission" date="2018-08" db="EMBL/GenBank/DDBJ databases">
        <title>A genome reference for cultivated species of the human gut microbiota.</title>
        <authorList>
            <person name="Zou Y."/>
            <person name="Xue W."/>
            <person name="Luo G."/>
        </authorList>
    </citation>
    <scope>NUCLEOTIDE SEQUENCE [LARGE SCALE GENOMIC DNA]</scope>
    <source>
        <strain evidence="2 3">TF05-11AC</strain>
    </source>
</reference>
<evidence type="ECO:0000313" key="2">
    <source>
        <dbReference type="EMBL" id="RGL92313.1"/>
    </source>
</evidence>
<keyword evidence="1" id="KW-1133">Transmembrane helix</keyword>
<dbReference type="AlphaFoldDB" id="A0A3E4TMJ4"/>
<feature type="transmembrane region" description="Helical" evidence="1">
    <location>
        <begin position="20"/>
        <end position="39"/>
    </location>
</feature>
<evidence type="ECO:0000256" key="1">
    <source>
        <dbReference type="SAM" id="Phobius"/>
    </source>
</evidence>